<feature type="region of interest" description="Disordered" evidence="1">
    <location>
        <begin position="277"/>
        <end position="325"/>
    </location>
</feature>
<evidence type="ECO:0000313" key="2">
    <source>
        <dbReference type="EMBL" id="PGH02925.1"/>
    </source>
</evidence>
<dbReference type="Proteomes" id="UP000224080">
    <property type="component" value="Unassembled WGS sequence"/>
</dbReference>
<feature type="compositionally biased region" description="Basic and acidic residues" evidence="1">
    <location>
        <begin position="25"/>
        <end position="36"/>
    </location>
</feature>
<sequence length="325" mass="36197">MAQKRRSRRLSTHRAGPKTVIGTKRAADSGPHDSETPSKFLRITRSISSRYVVQHTSECGSANDLAGRVEEWRELVDESEWEEYQNVNVTPLTSEERELGNRAMTRLDALAETEWRKSARRIRTRRTAPDDEGGGPSGSRRQRQEPPAPQAGQSSVAQHDSSRQDTDSMPGNPGGLSQNRQPGLEDSRVTPSRDELRSTRSPEKVLRMRIRTWAGENPLSKRCPRPKLSAKFTSFPSLTRPGRRKETLFLEEMEYEAQGATASSRRLAPTRVSARLRDVKVEPRSDGKNDGLWQSMPAADEAAPEAATRKCANTKRAPGSFLGGP</sequence>
<feature type="compositionally biased region" description="Basic and acidic residues" evidence="1">
    <location>
        <begin position="277"/>
        <end position="289"/>
    </location>
</feature>
<evidence type="ECO:0000313" key="3">
    <source>
        <dbReference type="Proteomes" id="UP000224080"/>
    </source>
</evidence>
<proteinExistence type="predicted"/>
<organism evidence="2 3">
    <name type="scientific">Blastomyces parvus</name>
    <dbReference type="NCBI Taxonomy" id="2060905"/>
    <lineage>
        <taxon>Eukaryota</taxon>
        <taxon>Fungi</taxon>
        <taxon>Dikarya</taxon>
        <taxon>Ascomycota</taxon>
        <taxon>Pezizomycotina</taxon>
        <taxon>Eurotiomycetes</taxon>
        <taxon>Eurotiomycetidae</taxon>
        <taxon>Onygenales</taxon>
        <taxon>Ajellomycetaceae</taxon>
        <taxon>Blastomyces</taxon>
    </lineage>
</organism>
<accession>A0A2B7X1X3</accession>
<comment type="caution">
    <text evidence="2">The sequence shown here is derived from an EMBL/GenBank/DDBJ whole genome shotgun (WGS) entry which is preliminary data.</text>
</comment>
<dbReference type="EMBL" id="PDNC01000054">
    <property type="protein sequence ID" value="PGH02925.1"/>
    <property type="molecule type" value="Genomic_DNA"/>
</dbReference>
<feature type="compositionally biased region" description="Low complexity" evidence="1">
    <location>
        <begin position="297"/>
        <end position="306"/>
    </location>
</feature>
<name>A0A2B7X1X3_9EURO</name>
<feature type="region of interest" description="Disordered" evidence="1">
    <location>
        <begin position="217"/>
        <end position="240"/>
    </location>
</feature>
<feature type="region of interest" description="Disordered" evidence="1">
    <location>
        <begin position="118"/>
        <end position="203"/>
    </location>
</feature>
<feature type="compositionally biased region" description="Basic and acidic residues" evidence="1">
    <location>
        <begin position="183"/>
        <end position="203"/>
    </location>
</feature>
<feature type="region of interest" description="Disordered" evidence="1">
    <location>
        <begin position="1"/>
        <end position="38"/>
    </location>
</feature>
<reference evidence="2 3" key="1">
    <citation type="submission" date="2017-10" db="EMBL/GenBank/DDBJ databases">
        <title>Comparative genomics in systemic dimorphic fungi from Ajellomycetaceae.</title>
        <authorList>
            <person name="Munoz J.F."/>
            <person name="Mcewen J.G."/>
            <person name="Clay O.K."/>
            <person name="Cuomo C.A."/>
        </authorList>
    </citation>
    <scope>NUCLEOTIDE SEQUENCE [LARGE SCALE GENOMIC DNA]</scope>
    <source>
        <strain evidence="2 3">UAMH130</strain>
    </source>
</reference>
<keyword evidence="3" id="KW-1185">Reference proteome</keyword>
<feature type="compositionally biased region" description="Basic residues" evidence="1">
    <location>
        <begin position="1"/>
        <end position="16"/>
    </location>
</feature>
<evidence type="ECO:0000256" key="1">
    <source>
        <dbReference type="SAM" id="MobiDB-lite"/>
    </source>
</evidence>
<dbReference type="OrthoDB" id="4186712at2759"/>
<gene>
    <name evidence="2" type="ORF">GX51_04381</name>
</gene>
<protein>
    <submittedName>
        <fullName evidence="2">Uncharacterized protein</fullName>
    </submittedName>
</protein>
<dbReference type="AlphaFoldDB" id="A0A2B7X1X3"/>